<evidence type="ECO:0000313" key="2">
    <source>
        <dbReference type="EMBL" id="CAH1396024.1"/>
    </source>
</evidence>
<sequence>MFLSIMATQGDLASSECPGYRHAPVLNHQSGSVPRAVKKMARLVGLSFALIHFLWMLLFFPQQSDTGVTLTESGDTELYTSEVSFYLMLSIVIFVFTALDIKTDVRNSLDGKLPESNKDYDLLRMSLKDSLKPHEVAEWFKDLVFSWLQRLVESASIVYIMHFIQMEMSYTTEGTHVLSCELLMVACIETCSCFFVVTNLLCVIVVFPLTLYAILFRESSLVSKYVGPPALPQDEGWVRDLQMKEWLFLSIVSSRFPRGLFKFILHDIAAQDENDIIKRFVEESLESVDIACACKNDLQLFCCQRSIEKQIP</sequence>
<dbReference type="AlphaFoldDB" id="A0A9P0MHQ4"/>
<accession>A0A9P0MHQ4</accession>
<reference evidence="2" key="1">
    <citation type="submission" date="2022-01" db="EMBL/GenBank/DDBJ databases">
        <authorList>
            <person name="King R."/>
        </authorList>
    </citation>
    <scope>NUCLEOTIDE SEQUENCE</scope>
</reference>
<feature type="transmembrane region" description="Helical" evidence="1">
    <location>
        <begin position="83"/>
        <end position="101"/>
    </location>
</feature>
<keyword evidence="3" id="KW-1185">Reference proteome</keyword>
<keyword evidence="1" id="KW-0472">Membrane</keyword>
<evidence type="ECO:0000256" key="1">
    <source>
        <dbReference type="SAM" id="Phobius"/>
    </source>
</evidence>
<dbReference type="OrthoDB" id="10393076at2759"/>
<gene>
    <name evidence="2" type="ORF">NEZAVI_LOCUS6173</name>
</gene>
<proteinExistence type="predicted"/>
<keyword evidence="1" id="KW-1133">Transmembrane helix</keyword>
<keyword evidence="1" id="KW-0812">Transmembrane</keyword>
<feature type="transmembrane region" description="Helical" evidence="1">
    <location>
        <begin position="43"/>
        <end position="63"/>
    </location>
</feature>
<protein>
    <submittedName>
        <fullName evidence="2">Uncharacterized protein</fullName>
    </submittedName>
</protein>
<organism evidence="2 3">
    <name type="scientific">Nezara viridula</name>
    <name type="common">Southern green stink bug</name>
    <name type="synonym">Cimex viridulus</name>
    <dbReference type="NCBI Taxonomy" id="85310"/>
    <lineage>
        <taxon>Eukaryota</taxon>
        <taxon>Metazoa</taxon>
        <taxon>Ecdysozoa</taxon>
        <taxon>Arthropoda</taxon>
        <taxon>Hexapoda</taxon>
        <taxon>Insecta</taxon>
        <taxon>Pterygota</taxon>
        <taxon>Neoptera</taxon>
        <taxon>Paraneoptera</taxon>
        <taxon>Hemiptera</taxon>
        <taxon>Heteroptera</taxon>
        <taxon>Panheteroptera</taxon>
        <taxon>Pentatomomorpha</taxon>
        <taxon>Pentatomoidea</taxon>
        <taxon>Pentatomidae</taxon>
        <taxon>Pentatominae</taxon>
        <taxon>Nezara</taxon>
    </lineage>
</organism>
<dbReference type="Proteomes" id="UP001152798">
    <property type="component" value="Chromosome 3"/>
</dbReference>
<name>A0A9P0MHQ4_NEZVI</name>
<dbReference type="EMBL" id="OV725079">
    <property type="protein sequence ID" value="CAH1396024.1"/>
    <property type="molecule type" value="Genomic_DNA"/>
</dbReference>
<evidence type="ECO:0000313" key="3">
    <source>
        <dbReference type="Proteomes" id="UP001152798"/>
    </source>
</evidence>
<feature type="transmembrane region" description="Helical" evidence="1">
    <location>
        <begin position="182"/>
        <end position="215"/>
    </location>
</feature>